<name>A0AAD7XTI3_9FUNG</name>
<protein>
    <submittedName>
        <fullName evidence="2">Uncharacterized protein</fullName>
    </submittedName>
</protein>
<feature type="region of interest" description="Disordered" evidence="1">
    <location>
        <begin position="121"/>
        <end position="142"/>
    </location>
</feature>
<sequence length="172" mass="18964">MQPRLRKSTLSASSSTSNSLFFFTALFILLVQLLCSRLPPLVYIRSTLQPSPLSPFTPSGTLHLSASPVLGCFLATTCPSQTTPFSTLDTTHESYASSPLLQCTLRTHARQPHSLHLVRHPQTPWHESPTQHTSLRQGHTPSRGHKRFLCKVGIMLHEEVFIEDVIGLVGAG</sequence>
<evidence type="ECO:0000256" key="1">
    <source>
        <dbReference type="SAM" id="MobiDB-lite"/>
    </source>
</evidence>
<evidence type="ECO:0000313" key="2">
    <source>
        <dbReference type="EMBL" id="KAJ8652281.1"/>
    </source>
</evidence>
<keyword evidence="3" id="KW-1185">Reference proteome</keyword>
<dbReference type="RefSeq" id="XP_058337195.1">
    <property type="nucleotide sequence ID" value="XM_058492041.1"/>
</dbReference>
<reference evidence="2 3" key="1">
    <citation type="submission" date="2023-03" db="EMBL/GenBank/DDBJ databases">
        <title>Genome sequence of Lichtheimia ornata CBS 291.66.</title>
        <authorList>
            <person name="Mohabir J.T."/>
            <person name="Shea T.P."/>
            <person name="Kurbessoian T."/>
            <person name="Berby B."/>
            <person name="Fontaine J."/>
            <person name="Livny J."/>
            <person name="Gnirke A."/>
            <person name="Stajich J.E."/>
            <person name="Cuomo C.A."/>
        </authorList>
    </citation>
    <scope>NUCLEOTIDE SEQUENCE [LARGE SCALE GENOMIC DNA]</scope>
    <source>
        <strain evidence="2">CBS 291.66</strain>
    </source>
</reference>
<dbReference type="EMBL" id="JARTCD010000111">
    <property type="protein sequence ID" value="KAJ8652281.1"/>
    <property type="molecule type" value="Genomic_DNA"/>
</dbReference>
<dbReference type="Proteomes" id="UP001234581">
    <property type="component" value="Unassembled WGS sequence"/>
</dbReference>
<accession>A0AAD7XTI3</accession>
<dbReference type="AlphaFoldDB" id="A0AAD7XTI3"/>
<feature type="compositionally biased region" description="Polar residues" evidence="1">
    <location>
        <begin position="128"/>
        <end position="140"/>
    </location>
</feature>
<organism evidence="2 3">
    <name type="scientific">Lichtheimia ornata</name>
    <dbReference type="NCBI Taxonomy" id="688661"/>
    <lineage>
        <taxon>Eukaryota</taxon>
        <taxon>Fungi</taxon>
        <taxon>Fungi incertae sedis</taxon>
        <taxon>Mucoromycota</taxon>
        <taxon>Mucoromycotina</taxon>
        <taxon>Mucoromycetes</taxon>
        <taxon>Mucorales</taxon>
        <taxon>Lichtheimiaceae</taxon>
        <taxon>Lichtheimia</taxon>
    </lineage>
</organism>
<comment type="caution">
    <text evidence="2">The sequence shown here is derived from an EMBL/GenBank/DDBJ whole genome shotgun (WGS) entry which is preliminary data.</text>
</comment>
<dbReference type="GeneID" id="83219482"/>
<gene>
    <name evidence="2" type="ORF">O0I10_012094</name>
</gene>
<evidence type="ECO:0000313" key="3">
    <source>
        <dbReference type="Proteomes" id="UP001234581"/>
    </source>
</evidence>
<proteinExistence type="predicted"/>